<feature type="transmembrane region" description="Helical" evidence="1">
    <location>
        <begin position="52"/>
        <end position="69"/>
    </location>
</feature>
<keyword evidence="1" id="KW-0812">Transmembrane</keyword>
<protein>
    <submittedName>
        <fullName evidence="2">Uncharacterized protein</fullName>
    </submittedName>
</protein>
<evidence type="ECO:0000313" key="2">
    <source>
        <dbReference type="EMBL" id="VDK85898.1"/>
    </source>
</evidence>
<dbReference type="EMBL" id="UYRU01044251">
    <property type="protein sequence ID" value="VDK85898.1"/>
    <property type="molecule type" value="Genomic_DNA"/>
</dbReference>
<dbReference type="AlphaFoldDB" id="A0A3P6V1H8"/>
<keyword evidence="3" id="KW-1185">Reference proteome</keyword>
<evidence type="ECO:0000256" key="1">
    <source>
        <dbReference type="SAM" id="Phobius"/>
    </source>
</evidence>
<keyword evidence="1" id="KW-0472">Membrane</keyword>
<name>A0A3P6V1H8_DIBLA</name>
<sequence length="202" mass="23424">MSSLDDIDDSRLRFVFEYLRAMSDMKIEKLLKLREDQVSMDKIMEFFESSDLSLLVIIFGFGGGLEVFFEYPPAMKNKALYFVKKEKNSYEKGVDINLLKANVIYGDMHKSPLHHFIAFVNTVLSPIILNERNREGWPETLNEYIKRDLFNLQKKSDFVLARAEGRTYLAHPIGLEKIDSQDPISCHKVNLLWLVNGGLRDL</sequence>
<keyword evidence="1" id="KW-1133">Transmembrane helix</keyword>
<evidence type="ECO:0000313" key="3">
    <source>
        <dbReference type="Proteomes" id="UP000281553"/>
    </source>
</evidence>
<dbReference type="OrthoDB" id="10251809at2759"/>
<accession>A0A3P6V1H8</accession>
<dbReference type="Proteomes" id="UP000281553">
    <property type="component" value="Unassembled WGS sequence"/>
</dbReference>
<organism evidence="2 3">
    <name type="scientific">Dibothriocephalus latus</name>
    <name type="common">Fish tapeworm</name>
    <name type="synonym">Diphyllobothrium latum</name>
    <dbReference type="NCBI Taxonomy" id="60516"/>
    <lineage>
        <taxon>Eukaryota</taxon>
        <taxon>Metazoa</taxon>
        <taxon>Spiralia</taxon>
        <taxon>Lophotrochozoa</taxon>
        <taxon>Platyhelminthes</taxon>
        <taxon>Cestoda</taxon>
        <taxon>Eucestoda</taxon>
        <taxon>Diphyllobothriidea</taxon>
        <taxon>Diphyllobothriidae</taxon>
        <taxon>Dibothriocephalus</taxon>
    </lineage>
</organism>
<reference evidence="2 3" key="1">
    <citation type="submission" date="2018-11" db="EMBL/GenBank/DDBJ databases">
        <authorList>
            <consortium name="Pathogen Informatics"/>
        </authorList>
    </citation>
    <scope>NUCLEOTIDE SEQUENCE [LARGE SCALE GENOMIC DNA]</scope>
</reference>
<gene>
    <name evidence="2" type="ORF">DILT_LOCUS3779</name>
</gene>
<proteinExistence type="predicted"/>